<dbReference type="AlphaFoldDB" id="A0A5C8NJS2"/>
<feature type="binding site" evidence="9">
    <location>
        <position position="146"/>
    </location>
    <ligand>
        <name>[4Fe-4S] cluster</name>
        <dbReference type="ChEBI" id="CHEBI:49883"/>
        <label>2</label>
    </ligand>
</feature>
<dbReference type="GO" id="GO:0009055">
    <property type="term" value="F:electron transfer activity"/>
    <property type="evidence" value="ECO:0007669"/>
    <property type="project" value="InterPro"/>
</dbReference>
<dbReference type="Proteomes" id="UP000321574">
    <property type="component" value="Unassembled WGS sequence"/>
</dbReference>
<dbReference type="InterPro" id="IPR014603">
    <property type="entry name" value="Formate_DH_Fe-S_su"/>
</dbReference>
<dbReference type="Pfam" id="PF13247">
    <property type="entry name" value="Fer4_11"/>
    <property type="match status" value="1"/>
</dbReference>
<dbReference type="GO" id="GO:0015944">
    <property type="term" value="P:formate oxidation"/>
    <property type="evidence" value="ECO:0007669"/>
    <property type="project" value="InterPro"/>
</dbReference>
<evidence type="ECO:0000256" key="2">
    <source>
        <dbReference type="ARBA" id="ARBA00022448"/>
    </source>
</evidence>
<dbReference type="PROSITE" id="PS00198">
    <property type="entry name" value="4FE4S_FER_1"/>
    <property type="match status" value="1"/>
</dbReference>
<dbReference type="GO" id="GO:0046872">
    <property type="term" value="F:metal ion binding"/>
    <property type="evidence" value="ECO:0007669"/>
    <property type="project" value="UniProtKB-KW"/>
</dbReference>
<dbReference type="InterPro" id="IPR051555">
    <property type="entry name" value="FDH_Electron_Transfer_Unit"/>
</dbReference>
<feature type="binding site" evidence="9">
    <location>
        <position position="122"/>
    </location>
    <ligand>
        <name>[4Fe-4S] cluster</name>
        <dbReference type="ChEBI" id="CHEBI:49883"/>
        <label>3</label>
    </ligand>
</feature>
<feature type="domain" description="4Fe-4S ferredoxin-type" evidence="10">
    <location>
        <begin position="103"/>
        <end position="132"/>
    </location>
</feature>
<keyword evidence="6" id="KW-0249">Electron transport</keyword>
<feature type="binding site" evidence="9">
    <location>
        <position position="22"/>
    </location>
    <ligand>
        <name>[4Fe-4S] cluster</name>
        <dbReference type="ChEBI" id="CHEBI:49883"/>
        <label>1</label>
    </ligand>
</feature>
<dbReference type="RefSeq" id="WP_147669129.1">
    <property type="nucleotide sequence ID" value="NZ_VDUW01000012.1"/>
</dbReference>
<feature type="binding site" evidence="9">
    <location>
        <position position="83"/>
    </location>
    <ligand>
        <name>[4Fe-4S] cluster</name>
        <dbReference type="ChEBI" id="CHEBI:49883"/>
        <label>3</label>
    </ligand>
</feature>
<feature type="binding site" evidence="9">
    <location>
        <position position="112"/>
    </location>
    <ligand>
        <name>[4Fe-4S] cluster</name>
        <dbReference type="ChEBI" id="CHEBI:49883"/>
        <label>4</label>
    </ligand>
</feature>
<dbReference type="InterPro" id="IPR017896">
    <property type="entry name" value="4Fe4S_Fe-S-bd"/>
</dbReference>
<evidence type="ECO:0000313" key="12">
    <source>
        <dbReference type="Proteomes" id="UP000321574"/>
    </source>
</evidence>
<dbReference type="GO" id="GO:0045333">
    <property type="term" value="P:cellular respiration"/>
    <property type="evidence" value="ECO:0007669"/>
    <property type="project" value="InterPro"/>
</dbReference>
<keyword evidence="4 9" id="KW-0479">Metal-binding</keyword>
<evidence type="ECO:0000256" key="1">
    <source>
        <dbReference type="ARBA" id="ARBA00004196"/>
    </source>
</evidence>
<dbReference type="InterPro" id="IPR000813">
    <property type="entry name" value="7Fe_ferredoxin"/>
</dbReference>
<feature type="binding site" evidence="9">
    <location>
        <position position="92"/>
    </location>
    <ligand>
        <name>[4Fe-4S] cluster</name>
        <dbReference type="ChEBI" id="CHEBI:49883"/>
        <label>4</label>
    </ligand>
</feature>
<dbReference type="EMBL" id="VDUW01000012">
    <property type="protein sequence ID" value="TXL61061.1"/>
    <property type="molecule type" value="Genomic_DNA"/>
</dbReference>
<feature type="binding site" evidence="9">
    <location>
        <position position="118"/>
    </location>
    <ligand>
        <name>[4Fe-4S] cluster</name>
        <dbReference type="ChEBI" id="CHEBI:49883"/>
        <label>4</label>
    </ligand>
</feature>
<protein>
    <submittedName>
        <fullName evidence="11">4Fe-4S dicluster domain-containing protein</fullName>
    </submittedName>
</protein>
<feature type="binding site" evidence="9">
    <location>
        <position position="80"/>
    </location>
    <ligand>
        <name>[4Fe-4S] cluster</name>
        <dbReference type="ChEBI" id="CHEBI:49883"/>
        <label>3</label>
    </ligand>
</feature>
<evidence type="ECO:0000256" key="3">
    <source>
        <dbReference type="ARBA" id="ARBA00022485"/>
    </source>
</evidence>
<reference evidence="11 12" key="1">
    <citation type="submission" date="2019-06" db="EMBL/GenBank/DDBJ databases">
        <title>Cerasibacillus sp. nov., isolated from maize field.</title>
        <authorList>
            <person name="Lin S.-Y."/>
            <person name="Tsai C.-F."/>
            <person name="Young C.-C."/>
        </authorList>
    </citation>
    <scope>NUCLEOTIDE SEQUENCE [LARGE SCALE GENOMIC DNA]</scope>
    <source>
        <strain evidence="11 12">CC-CFT480</strain>
    </source>
</reference>
<comment type="cofactor">
    <cofactor evidence="9">
        <name>[4Fe-4S] cluster</name>
        <dbReference type="ChEBI" id="CHEBI:49883"/>
    </cofactor>
    <text evidence="9">Binds 4 [4Fe-4S] clusters per subunit.</text>
</comment>
<evidence type="ECO:0000256" key="5">
    <source>
        <dbReference type="ARBA" id="ARBA00022737"/>
    </source>
</evidence>
<evidence type="ECO:0000259" key="10">
    <source>
        <dbReference type="PROSITE" id="PS51379"/>
    </source>
</evidence>
<feature type="binding site" evidence="9">
    <location>
        <position position="88"/>
    </location>
    <ligand>
        <name>[4Fe-4S] cluster</name>
        <dbReference type="ChEBI" id="CHEBI:49883"/>
        <label>3</label>
    </ligand>
</feature>
<feature type="binding site" evidence="9">
    <location>
        <position position="26"/>
    </location>
    <ligand>
        <name>[4Fe-4S] cluster</name>
        <dbReference type="ChEBI" id="CHEBI:49883"/>
        <label>2</label>
    </ligand>
</feature>
<comment type="subcellular location">
    <subcellularLocation>
        <location evidence="1">Cell envelope</location>
    </subcellularLocation>
</comment>
<evidence type="ECO:0000256" key="9">
    <source>
        <dbReference type="PIRSR" id="PIRSR036298-50"/>
    </source>
</evidence>
<feature type="binding site" evidence="9">
    <location>
        <position position="19"/>
    </location>
    <ligand>
        <name>[4Fe-4S] cluster</name>
        <dbReference type="ChEBI" id="CHEBI:49883"/>
        <label>1</label>
    </ligand>
</feature>
<feature type="domain" description="4Fe-4S ferredoxin-type" evidence="10">
    <location>
        <begin position="7"/>
        <end position="37"/>
    </location>
</feature>
<gene>
    <name evidence="11" type="ORF">FHP05_13310</name>
</gene>
<feature type="binding site" evidence="9">
    <location>
        <position position="162"/>
    </location>
    <ligand>
        <name>[4Fe-4S] cluster</name>
        <dbReference type="ChEBI" id="CHEBI:49883"/>
        <label>1</label>
    </ligand>
</feature>
<dbReference type="SUPFAM" id="SSF54862">
    <property type="entry name" value="4Fe-4S ferredoxins"/>
    <property type="match status" value="1"/>
</dbReference>
<evidence type="ECO:0000256" key="7">
    <source>
        <dbReference type="ARBA" id="ARBA00023004"/>
    </source>
</evidence>
<evidence type="ECO:0000256" key="4">
    <source>
        <dbReference type="ARBA" id="ARBA00022723"/>
    </source>
</evidence>
<feature type="binding site" evidence="9">
    <location>
        <position position="143"/>
    </location>
    <ligand>
        <name>[4Fe-4S] cluster</name>
        <dbReference type="ChEBI" id="CHEBI:49883"/>
        <label>2</label>
    </ligand>
</feature>
<feature type="binding site" evidence="9">
    <location>
        <position position="115"/>
    </location>
    <ligand>
        <name>[4Fe-4S] cluster</name>
        <dbReference type="ChEBI" id="CHEBI:49883"/>
        <label>4</label>
    </ligand>
</feature>
<keyword evidence="7 9" id="KW-0408">Iron</keyword>
<dbReference type="OrthoDB" id="9779457at2"/>
<feature type="binding site" evidence="9">
    <location>
        <position position="158"/>
    </location>
    <ligand>
        <name>[4Fe-4S] cluster</name>
        <dbReference type="ChEBI" id="CHEBI:49883"/>
        <label>2</label>
    </ligand>
</feature>
<evidence type="ECO:0000313" key="11">
    <source>
        <dbReference type="EMBL" id="TXL61061.1"/>
    </source>
</evidence>
<dbReference type="GO" id="GO:0051539">
    <property type="term" value="F:4 iron, 4 sulfur cluster binding"/>
    <property type="evidence" value="ECO:0007669"/>
    <property type="project" value="UniProtKB-KW"/>
</dbReference>
<evidence type="ECO:0000256" key="8">
    <source>
        <dbReference type="ARBA" id="ARBA00023014"/>
    </source>
</evidence>
<dbReference type="GO" id="GO:0030313">
    <property type="term" value="C:cell envelope"/>
    <property type="evidence" value="ECO:0007669"/>
    <property type="project" value="UniProtKB-SubCell"/>
</dbReference>
<keyword evidence="8 9" id="KW-0411">Iron-sulfur</keyword>
<feature type="domain" description="4Fe-4S ferredoxin-type" evidence="10">
    <location>
        <begin position="71"/>
        <end position="102"/>
    </location>
</feature>
<comment type="caution">
    <text evidence="11">The sequence shown here is derived from an EMBL/GenBank/DDBJ whole genome shotgun (WGS) entry which is preliminary data.</text>
</comment>
<organism evidence="11 12">
    <name type="scientific">Cerasibacillus terrae</name>
    <dbReference type="NCBI Taxonomy" id="2498845"/>
    <lineage>
        <taxon>Bacteria</taxon>
        <taxon>Bacillati</taxon>
        <taxon>Bacillota</taxon>
        <taxon>Bacilli</taxon>
        <taxon>Bacillales</taxon>
        <taxon>Bacillaceae</taxon>
        <taxon>Cerasibacillus</taxon>
    </lineage>
</organism>
<evidence type="ECO:0000256" key="6">
    <source>
        <dbReference type="ARBA" id="ARBA00022982"/>
    </source>
</evidence>
<accession>A0A5C8NJS2</accession>
<sequence length="281" mass="31676">MAKKRDKVILVDTTLCTGCKACQVACKEWHNLPATEFEHVPGTYQNPADRNANTPMLMRFIEQYDKSTDTMDWIFWKDQCMHCTDAPCVEVCPSDALFHHGDGFVGFNQDTCIGCTYCAKVCPFDIPRFEVEAPTGSKRMNKCDFCQDRVTNGEEPACVRTCPTNSLEFDTWQNAVDKAYKRVEEIKDQFPDANVYGDTEMGGLHYIYILTEKPETYGLPVEPKTNELVSFRRDVVKPATELLMGATAVGLLTNLIVSSANYGKEDKEKDEVTTDGDDNHE</sequence>
<name>A0A5C8NJS2_9BACI</name>
<dbReference type="PRINTS" id="PR00354">
    <property type="entry name" value="7FE8SFRDOXIN"/>
</dbReference>
<keyword evidence="12" id="KW-1185">Reference proteome</keyword>
<proteinExistence type="predicted"/>
<dbReference type="PANTHER" id="PTHR43545:SF6">
    <property type="entry name" value="FORMATE DEHYDROGENASE, NITRATE-INDUCIBLE, IRON-SULFUR SUBUNIT"/>
    <property type="match status" value="1"/>
</dbReference>
<keyword evidence="2" id="KW-0813">Transport</keyword>
<dbReference type="InterPro" id="IPR017900">
    <property type="entry name" value="4Fe4S_Fe_S_CS"/>
</dbReference>
<keyword evidence="5" id="KW-0677">Repeat</keyword>
<dbReference type="PIRSF" id="PIRSF036298">
    <property type="entry name" value="FDH_4Fe4S"/>
    <property type="match status" value="1"/>
</dbReference>
<dbReference type="PROSITE" id="PS51379">
    <property type="entry name" value="4FE4S_FER_2"/>
    <property type="match status" value="3"/>
</dbReference>
<keyword evidence="3 9" id="KW-0004">4Fe-4S</keyword>
<dbReference type="Gene3D" id="3.30.70.20">
    <property type="match status" value="2"/>
</dbReference>
<feature type="binding site" evidence="9">
    <location>
        <position position="16"/>
    </location>
    <ligand>
        <name>[4Fe-4S] cluster</name>
        <dbReference type="ChEBI" id="CHEBI:49883"/>
        <label>1</label>
    </ligand>
</feature>
<dbReference type="PANTHER" id="PTHR43545">
    <property type="entry name" value="FORMATE DEHYDROGENASE, NITRATE-INDUCIBLE, IRON-SULFUR SUBUNIT"/>
    <property type="match status" value="1"/>
</dbReference>